<evidence type="ECO:0000256" key="2">
    <source>
        <dbReference type="ARBA" id="ARBA00049988"/>
    </source>
</evidence>
<comment type="similarity">
    <text evidence="2">Belongs to the TacA antitoxin family.</text>
</comment>
<accession>A0A139SU86</accession>
<keyword evidence="1" id="KW-1277">Toxin-antitoxin system</keyword>
<comment type="caution">
    <text evidence="3">The sequence shown here is derived from an EMBL/GenBank/DDBJ whole genome shotgun (WGS) entry which is preliminary data.</text>
</comment>
<evidence type="ECO:0008006" key="5">
    <source>
        <dbReference type="Google" id="ProtNLM"/>
    </source>
</evidence>
<dbReference type="Gene3D" id="1.20.5.780">
    <property type="entry name" value="Single helix bin"/>
    <property type="match status" value="1"/>
</dbReference>
<dbReference type="Proteomes" id="UP000072660">
    <property type="component" value="Unassembled WGS sequence"/>
</dbReference>
<reference evidence="3 4" key="1">
    <citation type="submission" date="2016-02" db="EMBL/GenBank/DDBJ databases">
        <authorList>
            <person name="Wen L."/>
            <person name="He K."/>
            <person name="Yang H."/>
        </authorList>
    </citation>
    <scope>NUCLEOTIDE SEQUENCE [LARGE SCALE GENOMIC DNA]</scope>
    <source>
        <strain evidence="3 4">CV58</strain>
    </source>
</reference>
<dbReference type="AlphaFoldDB" id="A0A139SU86"/>
<dbReference type="InterPro" id="IPR014795">
    <property type="entry name" value="TacA_1-like"/>
</dbReference>
<dbReference type="RefSeq" id="WP_068390321.1">
    <property type="nucleotide sequence ID" value="NZ_LSZO01000157.1"/>
</dbReference>
<evidence type="ECO:0000313" key="3">
    <source>
        <dbReference type="EMBL" id="KXU38020.1"/>
    </source>
</evidence>
<evidence type="ECO:0000313" key="4">
    <source>
        <dbReference type="Proteomes" id="UP000072660"/>
    </source>
</evidence>
<dbReference type="PANTHER" id="PTHR35401:SF2">
    <property type="entry name" value="ABC-TYPE TRANSPORT SYSTEM"/>
    <property type="match status" value="1"/>
</dbReference>
<proteinExistence type="inferred from homology"/>
<evidence type="ECO:0000256" key="1">
    <source>
        <dbReference type="ARBA" id="ARBA00022649"/>
    </source>
</evidence>
<dbReference type="OrthoDB" id="6059233at2"/>
<dbReference type="Pfam" id="PF08681">
    <property type="entry name" value="TacA1"/>
    <property type="match status" value="1"/>
</dbReference>
<dbReference type="InterPro" id="IPR010985">
    <property type="entry name" value="Ribbon_hlx_hlx"/>
</dbReference>
<dbReference type="SUPFAM" id="SSF47598">
    <property type="entry name" value="Ribbon-helix-helix"/>
    <property type="match status" value="1"/>
</dbReference>
<name>A0A139SU86_9GAMM</name>
<keyword evidence="4" id="KW-1185">Reference proteome</keyword>
<protein>
    <recommendedName>
        <fullName evidence="5">DUF1778 domain-containing protein</fullName>
    </recommendedName>
</protein>
<dbReference type="PANTHER" id="PTHR35401">
    <property type="entry name" value="COPG FAMILY HELIX-TURN-HELIX PROTEIN-RELATED-RELATED"/>
    <property type="match status" value="1"/>
</dbReference>
<dbReference type="EMBL" id="LSZO01000157">
    <property type="protein sequence ID" value="KXU38020.1"/>
    <property type="molecule type" value="Genomic_DNA"/>
</dbReference>
<gene>
    <name evidence="3" type="ORF">AXE65_00420</name>
</gene>
<organism evidence="3 4">
    <name type="scientific">Ventosimonas gracilis</name>
    <dbReference type="NCBI Taxonomy" id="1680762"/>
    <lineage>
        <taxon>Bacteria</taxon>
        <taxon>Pseudomonadati</taxon>
        <taxon>Pseudomonadota</taxon>
        <taxon>Gammaproteobacteria</taxon>
        <taxon>Pseudomonadales</taxon>
        <taxon>Ventosimonadaceae</taxon>
        <taxon>Ventosimonas</taxon>
    </lineage>
</organism>
<dbReference type="GO" id="GO:0006355">
    <property type="term" value="P:regulation of DNA-templated transcription"/>
    <property type="evidence" value="ECO:0007669"/>
    <property type="project" value="InterPro"/>
</dbReference>
<sequence length="91" mass="9738">MNTTAARLDLRLNIGDKQRIARAAALRGMSLSVFVREAVLREADSAIAADTVVTLSETETRRFLAALDAPFAPNISLQQAMDAAAQLVQAP</sequence>